<dbReference type="EMBL" id="WHUT02000006">
    <property type="protein sequence ID" value="NUB45019.1"/>
    <property type="molecule type" value="Genomic_DNA"/>
</dbReference>
<dbReference type="InterPro" id="IPR029510">
    <property type="entry name" value="Ald_DH_CS_GLU"/>
</dbReference>
<dbReference type="Pfam" id="PF00171">
    <property type="entry name" value="Aldedh"/>
    <property type="match status" value="1"/>
</dbReference>
<dbReference type="InterPro" id="IPR016160">
    <property type="entry name" value="Ald_DH_CS_CYS"/>
</dbReference>
<evidence type="ECO:0000256" key="2">
    <source>
        <dbReference type="ARBA" id="ARBA00023002"/>
    </source>
</evidence>
<evidence type="ECO:0000313" key="6">
    <source>
        <dbReference type="EMBL" id="NUB45019.1"/>
    </source>
</evidence>
<dbReference type="AlphaFoldDB" id="A0A8X8KL74"/>
<feature type="domain" description="Aldehyde dehydrogenase" evidence="5">
    <location>
        <begin position="28"/>
        <end position="489"/>
    </location>
</feature>
<evidence type="ECO:0000256" key="4">
    <source>
        <dbReference type="RuleBase" id="RU003345"/>
    </source>
</evidence>
<dbReference type="InterPro" id="IPR016161">
    <property type="entry name" value="Ald_DH/histidinol_DH"/>
</dbReference>
<dbReference type="PROSITE" id="PS00070">
    <property type="entry name" value="ALDEHYDE_DEHYDR_CYS"/>
    <property type="match status" value="1"/>
</dbReference>
<dbReference type="FunFam" id="3.40.605.10:FF:000007">
    <property type="entry name" value="NAD/NADP-dependent betaine aldehyde dehydrogenase"/>
    <property type="match status" value="1"/>
</dbReference>
<protein>
    <submittedName>
        <fullName evidence="6">Aldehyde dehydrogenase family protein</fullName>
    </submittedName>
</protein>
<keyword evidence="7" id="KW-1185">Reference proteome</keyword>
<evidence type="ECO:0000256" key="3">
    <source>
        <dbReference type="PROSITE-ProRule" id="PRU10007"/>
    </source>
</evidence>
<dbReference type="Proteomes" id="UP000484076">
    <property type="component" value="Unassembled WGS sequence"/>
</dbReference>
<comment type="similarity">
    <text evidence="1 4">Belongs to the aldehyde dehydrogenase family.</text>
</comment>
<dbReference type="PANTHER" id="PTHR11699">
    <property type="entry name" value="ALDEHYDE DEHYDROGENASE-RELATED"/>
    <property type="match status" value="1"/>
</dbReference>
<dbReference type="SUPFAM" id="SSF53720">
    <property type="entry name" value="ALDH-like"/>
    <property type="match status" value="1"/>
</dbReference>
<dbReference type="FunFam" id="3.40.309.10:FF:000012">
    <property type="entry name" value="Betaine aldehyde dehydrogenase"/>
    <property type="match status" value="1"/>
</dbReference>
<dbReference type="Gene3D" id="3.40.309.10">
    <property type="entry name" value="Aldehyde Dehydrogenase, Chain A, domain 2"/>
    <property type="match status" value="1"/>
</dbReference>
<dbReference type="PROSITE" id="PS00687">
    <property type="entry name" value="ALDEHYDE_DEHYDR_GLU"/>
    <property type="match status" value="1"/>
</dbReference>
<dbReference type="InterPro" id="IPR015590">
    <property type="entry name" value="Aldehyde_DH_dom"/>
</dbReference>
<feature type="active site" evidence="3">
    <location>
        <position position="267"/>
    </location>
</feature>
<comment type="caution">
    <text evidence="6">The sequence shown here is derived from an EMBL/GenBank/DDBJ whole genome shotgun (WGS) entry which is preliminary data.</text>
</comment>
<dbReference type="InterPro" id="IPR016162">
    <property type="entry name" value="Ald_DH_N"/>
</dbReference>
<keyword evidence="2 4" id="KW-0560">Oxidoreductase</keyword>
<organism evidence="6 7">
    <name type="scientific">Fertoeibacter niger</name>
    <dbReference type="NCBI Taxonomy" id="2656921"/>
    <lineage>
        <taxon>Bacteria</taxon>
        <taxon>Pseudomonadati</taxon>
        <taxon>Pseudomonadota</taxon>
        <taxon>Alphaproteobacteria</taxon>
        <taxon>Rhodobacterales</taxon>
        <taxon>Paracoccaceae</taxon>
        <taxon>Fertoeibacter</taxon>
    </lineage>
</organism>
<evidence type="ECO:0000313" key="7">
    <source>
        <dbReference type="Proteomes" id="UP000484076"/>
    </source>
</evidence>
<dbReference type="Gene3D" id="3.40.605.10">
    <property type="entry name" value="Aldehyde Dehydrogenase, Chain A, domain 1"/>
    <property type="match status" value="1"/>
</dbReference>
<dbReference type="GO" id="GO:0016620">
    <property type="term" value="F:oxidoreductase activity, acting on the aldehyde or oxo group of donors, NAD or NADP as acceptor"/>
    <property type="evidence" value="ECO:0007669"/>
    <property type="project" value="InterPro"/>
</dbReference>
<gene>
    <name evidence="6" type="ORF">GEU84_011525</name>
</gene>
<sequence>MVNTDLTVTARVESFLARHHGLFINGEWTSAASGQTFTTSDPATGRIIATVARGDAQDIDLAVSAARSAFEGAWSATPASQRAKLMWKLAGLIDENAQELALIESLDNGKTLASALRVDVPDAAERFRYFAGWTNKIAGETLSSMGPETWHAYTLREPVGVAGLIVAWNFPLFQAANKIAPALAAGCTVVLKPAEQTPLTALRLAELVQEAGFPPGVVNVVTGHGQDAGAALCAHPGVDKISFTGSTAVGKLVLDAAKGNLKRVTLELGGKSPTIILPDADLDRAIPAAANSIFFNAGQVCSAGASLYAHRSVFDRVMAGIVDHAARLRVGAGTEPGTDLGPVVSQLQLDRILAHCQTARDEGATVVTGGHRIDRPGYFMAPTVLTDTSRHMSVRQNEVFGPVLCAEAYDDLEAALEEANATLYGLAAYVWTRDLSLAHRIARKLKSGLVNINGAQRDASVPSGGYKQSGWGREHGRPGVEAFTEIKSVVVGL</sequence>
<evidence type="ECO:0000259" key="5">
    <source>
        <dbReference type="Pfam" id="PF00171"/>
    </source>
</evidence>
<reference evidence="6" key="1">
    <citation type="submission" date="2020-05" db="EMBL/GenBank/DDBJ databases">
        <title>Fertoebacter nigrum gen. nov., sp. nov., a new member of the family Rhodobacteraceae.</title>
        <authorList>
            <person name="Szuroczki S."/>
            <person name="Abbaszade G."/>
            <person name="Buni D."/>
            <person name="Schumann P."/>
            <person name="Toth E."/>
        </authorList>
    </citation>
    <scope>NUCLEOTIDE SEQUENCE</scope>
    <source>
        <strain evidence="6">RG-N-1a</strain>
    </source>
</reference>
<evidence type="ECO:0000256" key="1">
    <source>
        <dbReference type="ARBA" id="ARBA00009986"/>
    </source>
</evidence>
<accession>A0A8X8KL74</accession>
<proteinExistence type="inferred from homology"/>
<dbReference type="RefSeq" id="WP_152825520.1">
    <property type="nucleotide sequence ID" value="NZ_WHUT02000006.1"/>
</dbReference>
<dbReference type="InterPro" id="IPR016163">
    <property type="entry name" value="Ald_DH_C"/>
</dbReference>
<name>A0A8X8KL74_9RHOB</name>